<comment type="caution">
    <text evidence="1">The sequence shown here is derived from an EMBL/GenBank/DDBJ whole genome shotgun (WGS) entry which is preliminary data.</text>
</comment>
<evidence type="ECO:0000313" key="1">
    <source>
        <dbReference type="EMBL" id="MCR6489194.1"/>
    </source>
</evidence>
<accession>A0A9X2NI40</accession>
<dbReference type="SUPFAM" id="SSF53474">
    <property type="entry name" value="alpha/beta-Hydrolases"/>
    <property type="match status" value="1"/>
</dbReference>
<dbReference type="EMBL" id="JAMXQV010000031">
    <property type="protein sequence ID" value="MCR6489194.1"/>
    <property type="molecule type" value="Genomic_DNA"/>
</dbReference>
<dbReference type="Proteomes" id="UP001144096">
    <property type="component" value="Unassembled WGS sequence"/>
</dbReference>
<reference evidence="1" key="1">
    <citation type="submission" date="2022-06" db="EMBL/GenBank/DDBJ databases">
        <title>Amycolatopsis iheyaensis sp. nov., a new species of the genus Amycolatopsis isolated from soil in Iheya island, Japan.</title>
        <authorList>
            <person name="Ngamcharungchit C."/>
            <person name="Kanto H."/>
            <person name="Take A."/>
            <person name="Intra B."/>
            <person name="Matsumoto A."/>
            <person name="Panbangred W."/>
            <person name="Inahashi Y."/>
        </authorList>
    </citation>
    <scope>NUCLEOTIDE SEQUENCE</scope>
    <source>
        <strain evidence="1">OK19-0408</strain>
    </source>
</reference>
<dbReference type="AlphaFoldDB" id="A0A9X2NI40"/>
<name>A0A9X2NI40_9PSEU</name>
<dbReference type="InterPro" id="IPR029058">
    <property type="entry name" value="AB_hydrolase_fold"/>
</dbReference>
<keyword evidence="2" id="KW-1185">Reference proteome</keyword>
<sequence>MPHFWAHVLWTFGQTSIEELARFTARMNLVEDSARIRMPFLVLHGSNDRQVPVEMARHQYDAATYSADRVADVVSTTKELWEGS</sequence>
<gene>
    <name evidence="1" type="ORF">M8542_40870</name>
</gene>
<organism evidence="1 2">
    <name type="scientific">Amycolatopsis iheyensis</name>
    <dbReference type="NCBI Taxonomy" id="2945988"/>
    <lineage>
        <taxon>Bacteria</taxon>
        <taxon>Bacillati</taxon>
        <taxon>Actinomycetota</taxon>
        <taxon>Actinomycetes</taxon>
        <taxon>Pseudonocardiales</taxon>
        <taxon>Pseudonocardiaceae</taxon>
        <taxon>Amycolatopsis</taxon>
    </lineage>
</organism>
<evidence type="ECO:0000313" key="2">
    <source>
        <dbReference type="Proteomes" id="UP001144096"/>
    </source>
</evidence>
<dbReference type="Gene3D" id="3.40.50.1820">
    <property type="entry name" value="alpha/beta hydrolase"/>
    <property type="match status" value="1"/>
</dbReference>
<proteinExistence type="predicted"/>
<dbReference type="RefSeq" id="WP_257925768.1">
    <property type="nucleotide sequence ID" value="NZ_JAMXQV010000031.1"/>
</dbReference>
<protein>
    <submittedName>
        <fullName evidence="1">Lysophospholipase</fullName>
    </submittedName>
</protein>